<evidence type="ECO:0000313" key="2">
    <source>
        <dbReference type="EMBL" id="MCM2374655.1"/>
    </source>
</evidence>
<feature type="region of interest" description="Disordered" evidence="1">
    <location>
        <begin position="16"/>
        <end position="69"/>
    </location>
</feature>
<dbReference type="RefSeq" id="WP_250932650.1">
    <property type="nucleotide sequence ID" value="NZ_JAMQBK010000096.1"/>
</dbReference>
<protein>
    <submittedName>
        <fullName evidence="2">Uncharacterized protein</fullName>
    </submittedName>
</protein>
<comment type="caution">
    <text evidence="2">The sequence shown here is derived from an EMBL/GenBank/DDBJ whole genome shotgun (WGS) entry which is preliminary data.</text>
</comment>
<reference evidence="2 3" key="1">
    <citation type="journal article" date="2022" name="Syst. Appl. Microbiol.">
        <title>Rhodopirellula aestuarii sp. nov., a novel member of the genus Rhodopirellula isolated from brackish sediments collected in the Tagus River estuary, Portugal.</title>
        <authorList>
            <person name="Vitorino I.R."/>
            <person name="Klimek D."/>
            <person name="Calusinska M."/>
            <person name="Lobo-da-Cunha A."/>
            <person name="Vasconcelos V."/>
            <person name="Lage O.M."/>
        </authorList>
    </citation>
    <scope>NUCLEOTIDE SEQUENCE [LARGE SCALE GENOMIC DNA]</scope>
    <source>
        <strain evidence="2 3">ICT_H3.1</strain>
    </source>
</reference>
<evidence type="ECO:0000313" key="3">
    <source>
        <dbReference type="Proteomes" id="UP001202961"/>
    </source>
</evidence>
<sequence>MELSADEKAVFLLFRESPPSKSCNKRPRNNQVDTDKHPTTVAKFQSKAAQMNKSRDQHDSDDGDEPTDYFKFHITGAGSIDPSLADMDDDLGSLLLDANMERLFPPTPKPESTP</sequence>
<keyword evidence="3" id="KW-1185">Reference proteome</keyword>
<name>A0ABT0UCL2_9BACT</name>
<evidence type="ECO:0000256" key="1">
    <source>
        <dbReference type="SAM" id="MobiDB-lite"/>
    </source>
</evidence>
<accession>A0ABT0UCL2</accession>
<gene>
    <name evidence="2" type="ORF">NB063_28875</name>
</gene>
<organism evidence="2 3">
    <name type="scientific">Aporhodopirellula aestuarii</name>
    <dbReference type="NCBI Taxonomy" id="2950107"/>
    <lineage>
        <taxon>Bacteria</taxon>
        <taxon>Pseudomonadati</taxon>
        <taxon>Planctomycetota</taxon>
        <taxon>Planctomycetia</taxon>
        <taxon>Pirellulales</taxon>
        <taxon>Pirellulaceae</taxon>
        <taxon>Aporhodopirellula</taxon>
    </lineage>
</organism>
<dbReference type="EMBL" id="JAMQBK010000096">
    <property type="protein sequence ID" value="MCM2374655.1"/>
    <property type="molecule type" value="Genomic_DNA"/>
</dbReference>
<proteinExistence type="predicted"/>
<dbReference type="Proteomes" id="UP001202961">
    <property type="component" value="Unassembled WGS sequence"/>
</dbReference>